<accession>A0ACD3AVD3</accession>
<evidence type="ECO:0000313" key="1">
    <source>
        <dbReference type="EMBL" id="TFK69726.1"/>
    </source>
</evidence>
<evidence type="ECO:0000313" key="2">
    <source>
        <dbReference type="Proteomes" id="UP000308600"/>
    </source>
</evidence>
<sequence length="545" mass="61666">MPSTPAETNLHDPHLDSHQKIDEEIAQLEKQIVSLKLARNALAPVSHLHPDILGEIFLFVHLFSPQMAKTSLLLTWISRHWREIAHNTSDLWIRIDCKHPEWIQSALSRSNGRELEFDIDCSFRADQARWTWTHLIPPTLGNLPRIRKLCISSRPSTSIIPFPSPIPQWTTPAPCLVDLRLSDVHLPPNLFSGTCPSLQILHISASAVDWDTFPECPSLRTLFIRQLQPALTIDKITRTLRRMGQSLEELGISYSLQGSPERHPQVDRIPFTRLRKLHLKGWDPTVLETLLNQFSLPHIVKAEIVVPGRGEVGVAQAFISARNICRWRIDCLKISVSSMSTTLRIIENGDEQGDYHQSISTQLGLDPESSGGILQTGHTETIYLIKAVSLHIVERVLEYFGTFTSVQKLSLKPPFDSYFMTWTKAQVDQLATVHQHDTDTDESVDLTSARNIILFHDLKELEICGDMSKAHFARGDALMLQRWLTCRNKFGLRIRRLFVSGVTIPSIPWLCGLLHGFVDEFELGTVKEDEVEVTDGDSQGRQGAI</sequence>
<keyword evidence="2" id="KW-1185">Reference proteome</keyword>
<protein>
    <submittedName>
        <fullName evidence="1">Uncharacterized protein</fullName>
    </submittedName>
</protein>
<dbReference type="Proteomes" id="UP000308600">
    <property type="component" value="Unassembled WGS sequence"/>
</dbReference>
<reference evidence="1 2" key="1">
    <citation type="journal article" date="2019" name="Nat. Ecol. Evol.">
        <title>Megaphylogeny resolves global patterns of mushroom evolution.</title>
        <authorList>
            <person name="Varga T."/>
            <person name="Krizsan K."/>
            <person name="Foldi C."/>
            <person name="Dima B."/>
            <person name="Sanchez-Garcia M."/>
            <person name="Sanchez-Ramirez S."/>
            <person name="Szollosi G.J."/>
            <person name="Szarkandi J.G."/>
            <person name="Papp V."/>
            <person name="Albert L."/>
            <person name="Andreopoulos W."/>
            <person name="Angelini C."/>
            <person name="Antonin V."/>
            <person name="Barry K.W."/>
            <person name="Bougher N.L."/>
            <person name="Buchanan P."/>
            <person name="Buyck B."/>
            <person name="Bense V."/>
            <person name="Catcheside P."/>
            <person name="Chovatia M."/>
            <person name="Cooper J."/>
            <person name="Damon W."/>
            <person name="Desjardin D."/>
            <person name="Finy P."/>
            <person name="Geml J."/>
            <person name="Haridas S."/>
            <person name="Hughes K."/>
            <person name="Justo A."/>
            <person name="Karasinski D."/>
            <person name="Kautmanova I."/>
            <person name="Kiss B."/>
            <person name="Kocsube S."/>
            <person name="Kotiranta H."/>
            <person name="LaButti K.M."/>
            <person name="Lechner B.E."/>
            <person name="Liimatainen K."/>
            <person name="Lipzen A."/>
            <person name="Lukacs Z."/>
            <person name="Mihaltcheva S."/>
            <person name="Morgado L.N."/>
            <person name="Niskanen T."/>
            <person name="Noordeloos M.E."/>
            <person name="Ohm R.A."/>
            <person name="Ortiz-Santana B."/>
            <person name="Ovrebo C."/>
            <person name="Racz N."/>
            <person name="Riley R."/>
            <person name="Savchenko A."/>
            <person name="Shiryaev A."/>
            <person name="Soop K."/>
            <person name="Spirin V."/>
            <person name="Szebenyi C."/>
            <person name="Tomsovsky M."/>
            <person name="Tulloss R.E."/>
            <person name="Uehling J."/>
            <person name="Grigoriev I.V."/>
            <person name="Vagvolgyi C."/>
            <person name="Papp T."/>
            <person name="Martin F.M."/>
            <person name="Miettinen O."/>
            <person name="Hibbett D.S."/>
            <person name="Nagy L.G."/>
        </authorList>
    </citation>
    <scope>NUCLEOTIDE SEQUENCE [LARGE SCALE GENOMIC DNA]</scope>
    <source>
        <strain evidence="1 2">NL-1719</strain>
    </source>
</reference>
<proteinExistence type="predicted"/>
<gene>
    <name evidence="1" type="ORF">BDN72DRAFT_819740</name>
</gene>
<dbReference type="EMBL" id="ML208325">
    <property type="protein sequence ID" value="TFK69726.1"/>
    <property type="molecule type" value="Genomic_DNA"/>
</dbReference>
<organism evidence="1 2">
    <name type="scientific">Pluteus cervinus</name>
    <dbReference type="NCBI Taxonomy" id="181527"/>
    <lineage>
        <taxon>Eukaryota</taxon>
        <taxon>Fungi</taxon>
        <taxon>Dikarya</taxon>
        <taxon>Basidiomycota</taxon>
        <taxon>Agaricomycotina</taxon>
        <taxon>Agaricomycetes</taxon>
        <taxon>Agaricomycetidae</taxon>
        <taxon>Agaricales</taxon>
        <taxon>Pluteineae</taxon>
        <taxon>Pluteaceae</taxon>
        <taxon>Pluteus</taxon>
    </lineage>
</organism>
<name>A0ACD3AVD3_9AGAR</name>